<name>A0AAE3SGZ0_9BACT</name>
<protein>
    <submittedName>
        <fullName evidence="1">DUF4249 domain-containing protein</fullName>
    </submittedName>
</protein>
<dbReference type="AlphaFoldDB" id="A0AAE3SGZ0"/>
<dbReference type="PROSITE" id="PS51257">
    <property type="entry name" value="PROKAR_LIPOPROTEIN"/>
    <property type="match status" value="1"/>
</dbReference>
<sequence>MLSVLYKYFFYITIIVTIISCERELNIDFPQEKKQIVLNSILTCDSTIKVNLEWTGTPLNKNFIPITDASINIYINDELLLENISSDNYGNYTSQYIIKEGEEYRIEALSNQTLLKSSVSIPNCPLFNIKQNSINDYEKIFNINIDSINDNVSALYFYIFSEVSENGMTHQIHETALYCNSALSDPFNRSLDDWGPEGFHYEYDYFVRFDASNIRNRKSNFDLAIIHNEGKIIVTAITAGSEYDMYFKSYYTQQNYDIEVNLPFSYTPKTVPGNIDGGLGIFAGINISTFEFE</sequence>
<reference evidence="1" key="1">
    <citation type="submission" date="2022-10" db="EMBL/GenBank/DDBJ databases">
        <authorList>
            <person name="Yu W.X."/>
        </authorList>
    </citation>
    <scope>NUCLEOTIDE SEQUENCE</scope>
    <source>
        <strain evidence="1">AAT</strain>
    </source>
</reference>
<proteinExistence type="predicted"/>
<dbReference type="Proteomes" id="UP001209229">
    <property type="component" value="Unassembled WGS sequence"/>
</dbReference>
<keyword evidence="2" id="KW-1185">Reference proteome</keyword>
<accession>A0AAE3SGZ0</accession>
<evidence type="ECO:0000313" key="2">
    <source>
        <dbReference type="Proteomes" id="UP001209229"/>
    </source>
</evidence>
<dbReference type="RefSeq" id="WP_301192362.1">
    <property type="nucleotide sequence ID" value="NZ_JAPDPJ010000066.1"/>
</dbReference>
<dbReference type="EMBL" id="JAPDPJ010000066">
    <property type="protein sequence ID" value="MCW3788806.1"/>
    <property type="molecule type" value="Genomic_DNA"/>
</dbReference>
<comment type="caution">
    <text evidence="1">The sequence shown here is derived from an EMBL/GenBank/DDBJ whole genome shotgun (WGS) entry which is preliminary data.</text>
</comment>
<organism evidence="1 2">
    <name type="scientific">Plebeiibacterium sediminum</name>
    <dbReference type="NCBI Taxonomy" id="2992112"/>
    <lineage>
        <taxon>Bacteria</taxon>
        <taxon>Pseudomonadati</taxon>
        <taxon>Bacteroidota</taxon>
        <taxon>Bacteroidia</taxon>
        <taxon>Marinilabiliales</taxon>
        <taxon>Marinilabiliaceae</taxon>
        <taxon>Plebeiibacterium</taxon>
    </lineage>
</organism>
<evidence type="ECO:0000313" key="1">
    <source>
        <dbReference type="EMBL" id="MCW3788806.1"/>
    </source>
</evidence>
<gene>
    <name evidence="1" type="ORF">OM075_20210</name>
</gene>